<dbReference type="CDD" id="cd06558">
    <property type="entry name" value="crotonase-like"/>
    <property type="match status" value="1"/>
</dbReference>
<comment type="caution">
    <text evidence="5">The sequence shown here is derived from an EMBL/GenBank/DDBJ whole genome shotgun (WGS) entry which is preliminary data.</text>
</comment>
<evidence type="ECO:0000259" key="4">
    <source>
        <dbReference type="Pfam" id="PF16113"/>
    </source>
</evidence>
<dbReference type="PANTHER" id="PTHR43176">
    <property type="entry name" value="3-HYDROXYISOBUTYRYL-COA HYDROLASE-RELATED"/>
    <property type="match status" value="1"/>
</dbReference>
<dbReference type="Proteomes" id="UP001597183">
    <property type="component" value="Unassembled WGS sequence"/>
</dbReference>
<dbReference type="InterPro" id="IPR032259">
    <property type="entry name" value="HIBYL-CoA-H"/>
</dbReference>
<evidence type="ECO:0000256" key="1">
    <source>
        <dbReference type="ARBA" id="ARBA00001709"/>
    </source>
</evidence>
<evidence type="ECO:0000256" key="2">
    <source>
        <dbReference type="ARBA" id="ARBA00011915"/>
    </source>
</evidence>
<feature type="domain" description="Enoyl-CoA hydratase/isomerase" evidence="4">
    <location>
        <begin position="18"/>
        <end position="216"/>
    </location>
</feature>
<dbReference type="Pfam" id="PF16113">
    <property type="entry name" value="ECH_2"/>
    <property type="match status" value="2"/>
</dbReference>
<dbReference type="InterPro" id="IPR029045">
    <property type="entry name" value="ClpP/crotonase-like_dom_sf"/>
</dbReference>
<proteinExistence type="predicted"/>
<organism evidence="5 6">
    <name type="scientific">Actinoplanes sichuanensis</name>
    <dbReference type="NCBI Taxonomy" id="512349"/>
    <lineage>
        <taxon>Bacteria</taxon>
        <taxon>Bacillati</taxon>
        <taxon>Actinomycetota</taxon>
        <taxon>Actinomycetes</taxon>
        <taxon>Micromonosporales</taxon>
        <taxon>Micromonosporaceae</taxon>
        <taxon>Actinoplanes</taxon>
    </lineage>
</organism>
<gene>
    <name evidence="5" type="ORF">ACFQ5G_42905</name>
</gene>
<name>A0ABW4AN81_9ACTN</name>
<dbReference type="RefSeq" id="WP_378079161.1">
    <property type="nucleotide sequence ID" value="NZ_JBHTMK010000055.1"/>
</dbReference>
<feature type="domain" description="Enoyl-CoA hydratase/isomerase" evidence="4">
    <location>
        <begin position="265"/>
        <end position="397"/>
    </location>
</feature>
<dbReference type="EC" id="3.1.2.4" evidence="2"/>
<reference evidence="6" key="1">
    <citation type="journal article" date="2019" name="Int. J. Syst. Evol. Microbiol.">
        <title>The Global Catalogue of Microorganisms (GCM) 10K type strain sequencing project: providing services to taxonomists for standard genome sequencing and annotation.</title>
        <authorList>
            <consortium name="The Broad Institute Genomics Platform"/>
            <consortium name="The Broad Institute Genome Sequencing Center for Infectious Disease"/>
            <person name="Wu L."/>
            <person name="Ma J."/>
        </authorList>
    </citation>
    <scope>NUCLEOTIDE SEQUENCE [LARGE SCALE GENOMIC DNA]</scope>
    <source>
        <strain evidence="6">CCM 7526</strain>
    </source>
</reference>
<keyword evidence="3 5" id="KW-0378">Hydrolase</keyword>
<sequence>MSSQSVPPVLVEVIGGLGRVTLNRPGAINALTAEMVGLLRRTLADWSETDRVRAVLIDGAGPRGLCAGGDLRAMHADAVSGGSGSLDFWADEYRLNAEIAEYAKPVVAFMDGLVMGGGIGVSAHASLRIVTERSRLAMPEVGIGFHPDVGGSWLLSHAPGEIGTHLALTGGTIGAADAIVAGLADVFVPSARLADLAVALRTSDAAEVVASFAETPPPGDLTGGFAAAVQSGTAAAVQGDTAAAVQGDTAAAVQGDTAAAVQGDTAAAVQGDTAAFRPGEFGGARGWIDECYAGDDVAAIIDRLASSTAPGAQAAAKEIATKSPTSLVVALRSIRSAAGLSTLREALDQEYRLSAALLRLPDLAEGIRAQIIDKDRRPQWRPATLGEVSPALIDACFATS</sequence>
<evidence type="ECO:0000256" key="3">
    <source>
        <dbReference type="ARBA" id="ARBA00022801"/>
    </source>
</evidence>
<dbReference type="EMBL" id="JBHTMK010000055">
    <property type="protein sequence ID" value="MFD1372115.1"/>
    <property type="molecule type" value="Genomic_DNA"/>
</dbReference>
<comment type="catalytic activity">
    <reaction evidence="1">
        <text>3-hydroxy-2-methylpropanoyl-CoA + H2O = 3-hydroxy-2-methylpropanoate + CoA + H(+)</text>
        <dbReference type="Rhea" id="RHEA:20888"/>
        <dbReference type="ChEBI" id="CHEBI:11805"/>
        <dbReference type="ChEBI" id="CHEBI:15377"/>
        <dbReference type="ChEBI" id="CHEBI:15378"/>
        <dbReference type="ChEBI" id="CHEBI:57287"/>
        <dbReference type="ChEBI" id="CHEBI:57340"/>
        <dbReference type="EC" id="3.1.2.4"/>
    </reaction>
</comment>
<protein>
    <recommendedName>
        <fullName evidence="2">3-hydroxyisobutyryl-CoA hydrolase</fullName>
        <ecNumber evidence="2">3.1.2.4</ecNumber>
    </recommendedName>
</protein>
<evidence type="ECO:0000313" key="5">
    <source>
        <dbReference type="EMBL" id="MFD1372115.1"/>
    </source>
</evidence>
<keyword evidence="6" id="KW-1185">Reference proteome</keyword>
<dbReference type="Gene3D" id="3.90.226.10">
    <property type="entry name" value="2-enoyl-CoA Hydratase, Chain A, domain 1"/>
    <property type="match status" value="1"/>
</dbReference>
<dbReference type="SUPFAM" id="SSF52096">
    <property type="entry name" value="ClpP/crotonase"/>
    <property type="match status" value="1"/>
</dbReference>
<accession>A0ABW4AN81</accession>
<dbReference type="GO" id="GO:0016787">
    <property type="term" value="F:hydrolase activity"/>
    <property type="evidence" value="ECO:0007669"/>
    <property type="project" value="UniProtKB-KW"/>
</dbReference>
<dbReference type="InterPro" id="IPR045004">
    <property type="entry name" value="ECH_dom"/>
</dbReference>
<evidence type="ECO:0000313" key="6">
    <source>
        <dbReference type="Proteomes" id="UP001597183"/>
    </source>
</evidence>
<dbReference type="NCBIfam" id="NF004127">
    <property type="entry name" value="PRK05617.1"/>
    <property type="match status" value="1"/>
</dbReference>
<dbReference type="PANTHER" id="PTHR43176:SF3">
    <property type="entry name" value="3-HYDROXYISOBUTYRYL-COA HYDROLASE, MITOCHONDRIAL"/>
    <property type="match status" value="1"/>
</dbReference>